<keyword evidence="2 7" id="KW-0732">Signal</keyword>
<evidence type="ECO:0000313" key="10">
    <source>
        <dbReference type="Proteomes" id="UP000283077"/>
    </source>
</evidence>
<dbReference type="PIRSF" id="PIRSF001488">
    <property type="entry name" value="Tdi_protein"/>
    <property type="match status" value="1"/>
</dbReference>
<dbReference type="EMBL" id="SACS01000007">
    <property type="protein sequence ID" value="RVU40006.1"/>
    <property type="molecule type" value="Genomic_DNA"/>
</dbReference>
<evidence type="ECO:0000256" key="2">
    <source>
        <dbReference type="ARBA" id="ARBA00022729"/>
    </source>
</evidence>
<accession>A0A437QZN9</accession>
<keyword evidence="10" id="KW-1185">Reference proteome</keyword>
<dbReference type="GO" id="GO:0016491">
    <property type="term" value="F:oxidoreductase activity"/>
    <property type="evidence" value="ECO:0007669"/>
    <property type="project" value="InterPro"/>
</dbReference>
<dbReference type="PANTHER" id="PTHR35891:SF2">
    <property type="entry name" value="THIOL:DISULFIDE INTERCHANGE PROTEIN DSBA"/>
    <property type="match status" value="1"/>
</dbReference>
<dbReference type="GO" id="GO:0042597">
    <property type="term" value="C:periplasmic space"/>
    <property type="evidence" value="ECO:0007669"/>
    <property type="project" value="UniProtKB-SubCell"/>
</dbReference>
<comment type="subcellular location">
    <subcellularLocation>
        <location evidence="5">Periplasm</location>
    </subcellularLocation>
</comment>
<feature type="signal peptide" evidence="7">
    <location>
        <begin position="1"/>
        <end position="17"/>
    </location>
</feature>
<keyword evidence="4" id="KW-0676">Redox-active center</keyword>
<dbReference type="InterPro" id="IPR001853">
    <property type="entry name" value="DSBA-like_thioredoxin_dom"/>
</dbReference>
<protein>
    <recommendedName>
        <fullName evidence="5">Thiol:disulfide interchange protein</fullName>
    </recommendedName>
</protein>
<sequence length="216" mass="24197">MFHRTFIVLFAALSLFACDTNADASKFVAGEHFEVVAEKATSKPEVKEFFSFYCSHCFAFEPFANNLSKNLPQGVALEKVHVDFLPAASPEMQNALSRAYVVGKNAGQGEQVASMIFNYLHRQQATFSTDADIRSLLLVNDFDAATFDKSFNSMPVLSAAAKMKEHQLFWSENRVLTGVPMLLVNGKYKLKFDKLDPENFDAELQQLVSYLLAKKD</sequence>
<evidence type="ECO:0000256" key="3">
    <source>
        <dbReference type="ARBA" id="ARBA00023157"/>
    </source>
</evidence>
<gene>
    <name evidence="9" type="ORF">EOE67_08865</name>
</gene>
<evidence type="ECO:0000256" key="6">
    <source>
        <dbReference type="PIRSR" id="PIRSR001488-1"/>
    </source>
</evidence>
<dbReference type="InterPro" id="IPR023205">
    <property type="entry name" value="DsbA/DsbL"/>
</dbReference>
<dbReference type="SUPFAM" id="SSF52833">
    <property type="entry name" value="Thioredoxin-like"/>
    <property type="match status" value="1"/>
</dbReference>
<evidence type="ECO:0000313" key="9">
    <source>
        <dbReference type="EMBL" id="RVU40006.1"/>
    </source>
</evidence>
<feature type="chain" id="PRO_5019534272" description="Thiol:disulfide interchange protein" evidence="7">
    <location>
        <begin position="18"/>
        <end position="216"/>
    </location>
</feature>
<dbReference type="OrthoDB" id="9784896at2"/>
<evidence type="ECO:0000256" key="1">
    <source>
        <dbReference type="ARBA" id="ARBA00005791"/>
    </source>
</evidence>
<name>A0A437QZN9_9GAMM</name>
<dbReference type="Pfam" id="PF01323">
    <property type="entry name" value="DSBA"/>
    <property type="match status" value="1"/>
</dbReference>
<keyword evidence="3 5" id="KW-1015">Disulfide bond</keyword>
<dbReference type="Proteomes" id="UP000283077">
    <property type="component" value="Unassembled WGS sequence"/>
</dbReference>
<comment type="caution">
    <text evidence="9">The sequence shown here is derived from an EMBL/GenBank/DDBJ whole genome shotgun (WGS) entry which is preliminary data.</text>
</comment>
<dbReference type="RefSeq" id="WP_127698734.1">
    <property type="nucleotide sequence ID" value="NZ_SACS01000007.1"/>
</dbReference>
<dbReference type="PANTHER" id="PTHR35891">
    <property type="entry name" value="THIOL:DISULFIDE INTERCHANGE PROTEIN DSBA"/>
    <property type="match status" value="1"/>
</dbReference>
<evidence type="ECO:0000256" key="7">
    <source>
        <dbReference type="SAM" id="SignalP"/>
    </source>
</evidence>
<dbReference type="Gene3D" id="3.40.30.10">
    <property type="entry name" value="Glutaredoxin"/>
    <property type="match status" value="1"/>
</dbReference>
<evidence type="ECO:0000259" key="8">
    <source>
        <dbReference type="Pfam" id="PF01323"/>
    </source>
</evidence>
<feature type="disulfide bond" description="Redox-active" evidence="6">
    <location>
        <begin position="54"/>
        <end position="57"/>
    </location>
</feature>
<dbReference type="AlphaFoldDB" id="A0A437QZN9"/>
<reference evidence="9 10" key="1">
    <citation type="submission" date="2019-01" db="EMBL/GenBank/DDBJ databases">
        <authorList>
            <person name="Chen W.-M."/>
        </authorList>
    </citation>
    <scope>NUCLEOTIDE SEQUENCE [LARGE SCALE GENOMIC DNA]</scope>
    <source>
        <strain evidence="9 10">KYPC3</strain>
    </source>
</reference>
<feature type="domain" description="DSBA-like thioredoxin" evidence="8">
    <location>
        <begin position="46"/>
        <end position="205"/>
    </location>
</feature>
<evidence type="ECO:0000256" key="5">
    <source>
        <dbReference type="PIRNR" id="PIRNR001488"/>
    </source>
</evidence>
<keyword evidence="5" id="KW-0574">Periplasm</keyword>
<dbReference type="InterPro" id="IPR036249">
    <property type="entry name" value="Thioredoxin-like_sf"/>
</dbReference>
<dbReference type="PROSITE" id="PS51257">
    <property type="entry name" value="PROKAR_LIPOPROTEIN"/>
    <property type="match status" value="1"/>
</dbReference>
<comment type="similarity">
    <text evidence="1">Belongs to the thioredoxin family. DsbA subfamily.</text>
</comment>
<organism evidence="9 10">
    <name type="scientific">Rheinheimera riviphila</name>
    <dbReference type="NCBI Taxonomy" id="1834037"/>
    <lineage>
        <taxon>Bacteria</taxon>
        <taxon>Pseudomonadati</taxon>
        <taxon>Pseudomonadota</taxon>
        <taxon>Gammaproteobacteria</taxon>
        <taxon>Chromatiales</taxon>
        <taxon>Chromatiaceae</taxon>
        <taxon>Rheinheimera</taxon>
    </lineage>
</organism>
<evidence type="ECO:0000256" key="4">
    <source>
        <dbReference type="ARBA" id="ARBA00023284"/>
    </source>
</evidence>
<proteinExistence type="inferred from homology"/>
<dbReference type="InterPro" id="IPR050824">
    <property type="entry name" value="Thiol_disulfide_DsbA"/>
</dbReference>
<dbReference type="CDD" id="cd03019">
    <property type="entry name" value="DsbA_DsbA"/>
    <property type="match status" value="1"/>
</dbReference>